<gene>
    <name evidence="4" type="ORF">ACFFI0_18605</name>
</gene>
<sequence>MYTLYSHEFTQLVDRQFADSEKGQYKALKHVGQFNAITRTSNNSNFNILQFESSFQEEVRVVNFRDFNHTSFHFQLEGHSNARISCFGDALPMKQGEFNVMNCIDPISNFSFPKQKDYSYICLGINQQYLTSLLEQCGAEWQKIAKKLAKDQPFTLFDKPKHFGSLLKQTLYAIIHPPVADSLISTYVPHKIEELILLILNESSLSQKRNTFPFSQRDVDLLHDLKIYLDDNFLKQHNLSGLARQAGINEFKLKKGFKILFNYSVFGYINHLRMQYSYKLLQARALPLGAIAALVGYQSDASFIRAFKNYYGYAPNKSKPLGNGCFQGL</sequence>
<dbReference type="EMBL" id="JBHLWO010000002">
    <property type="protein sequence ID" value="MFC0320345.1"/>
    <property type="molecule type" value="Genomic_DNA"/>
</dbReference>
<dbReference type="InterPro" id="IPR018060">
    <property type="entry name" value="HTH_AraC"/>
</dbReference>
<evidence type="ECO:0000256" key="2">
    <source>
        <dbReference type="ARBA" id="ARBA00023163"/>
    </source>
</evidence>
<evidence type="ECO:0000313" key="5">
    <source>
        <dbReference type="Proteomes" id="UP001589774"/>
    </source>
</evidence>
<reference evidence="4 5" key="1">
    <citation type="submission" date="2024-09" db="EMBL/GenBank/DDBJ databases">
        <authorList>
            <person name="Sun Q."/>
            <person name="Mori K."/>
        </authorList>
    </citation>
    <scope>NUCLEOTIDE SEQUENCE [LARGE SCALE GENOMIC DNA]</scope>
    <source>
        <strain evidence="4 5">CCM 7765</strain>
    </source>
</reference>
<dbReference type="InterPro" id="IPR009057">
    <property type="entry name" value="Homeodomain-like_sf"/>
</dbReference>
<keyword evidence="2" id="KW-0804">Transcription</keyword>
<dbReference type="PROSITE" id="PS01124">
    <property type="entry name" value="HTH_ARAC_FAMILY_2"/>
    <property type="match status" value="1"/>
</dbReference>
<evidence type="ECO:0000259" key="3">
    <source>
        <dbReference type="PROSITE" id="PS01124"/>
    </source>
</evidence>
<keyword evidence="1" id="KW-0805">Transcription regulation</keyword>
<dbReference type="Proteomes" id="UP001589774">
    <property type="component" value="Unassembled WGS sequence"/>
</dbReference>
<proteinExistence type="predicted"/>
<dbReference type="Gene3D" id="1.10.10.60">
    <property type="entry name" value="Homeodomain-like"/>
    <property type="match status" value="1"/>
</dbReference>
<dbReference type="RefSeq" id="WP_165447087.1">
    <property type="nucleotide sequence ID" value="NZ_JBHLWO010000002.1"/>
</dbReference>
<evidence type="ECO:0000313" key="4">
    <source>
        <dbReference type="EMBL" id="MFC0320345.1"/>
    </source>
</evidence>
<keyword evidence="5" id="KW-1185">Reference proteome</keyword>
<dbReference type="SMART" id="SM00342">
    <property type="entry name" value="HTH_ARAC"/>
    <property type="match status" value="1"/>
</dbReference>
<accession>A0ABV6HN71</accession>
<dbReference type="PANTHER" id="PTHR47893">
    <property type="entry name" value="REGULATORY PROTEIN PCHR"/>
    <property type="match status" value="1"/>
</dbReference>
<dbReference type="InterPro" id="IPR053142">
    <property type="entry name" value="PchR_regulatory_protein"/>
</dbReference>
<name>A0ABV6HN71_9SPHI</name>
<feature type="domain" description="HTH araC/xylS-type" evidence="3">
    <location>
        <begin position="223"/>
        <end position="321"/>
    </location>
</feature>
<dbReference type="Pfam" id="PF12833">
    <property type="entry name" value="HTH_18"/>
    <property type="match status" value="1"/>
</dbReference>
<dbReference type="PANTHER" id="PTHR47893:SF1">
    <property type="entry name" value="REGULATORY PROTEIN PCHR"/>
    <property type="match status" value="1"/>
</dbReference>
<comment type="caution">
    <text evidence="4">The sequence shown here is derived from an EMBL/GenBank/DDBJ whole genome shotgun (WGS) entry which is preliminary data.</text>
</comment>
<evidence type="ECO:0000256" key="1">
    <source>
        <dbReference type="ARBA" id="ARBA00023015"/>
    </source>
</evidence>
<protein>
    <submittedName>
        <fullName evidence="4">Helix-turn-helix transcriptional regulator</fullName>
    </submittedName>
</protein>
<dbReference type="SUPFAM" id="SSF46689">
    <property type="entry name" value="Homeodomain-like"/>
    <property type="match status" value="1"/>
</dbReference>
<organism evidence="4 5">
    <name type="scientific">Olivibacter oleidegradans</name>
    <dbReference type="NCBI Taxonomy" id="760123"/>
    <lineage>
        <taxon>Bacteria</taxon>
        <taxon>Pseudomonadati</taxon>
        <taxon>Bacteroidota</taxon>
        <taxon>Sphingobacteriia</taxon>
        <taxon>Sphingobacteriales</taxon>
        <taxon>Sphingobacteriaceae</taxon>
        <taxon>Olivibacter</taxon>
    </lineage>
</organism>